<dbReference type="PROSITE" id="PS00678">
    <property type="entry name" value="WD_REPEATS_1"/>
    <property type="match status" value="2"/>
</dbReference>
<evidence type="ECO:0000313" key="8">
    <source>
        <dbReference type="EMBL" id="KAJ6258986.1"/>
    </source>
</evidence>
<feature type="repeat" description="WD" evidence="7">
    <location>
        <begin position="378"/>
        <end position="393"/>
    </location>
</feature>
<comment type="function">
    <text evidence="3">Component of the ASTRA complex involved in chromatin remodeling.</text>
</comment>
<evidence type="ECO:0000256" key="7">
    <source>
        <dbReference type="PROSITE-ProRule" id="PRU00221"/>
    </source>
</evidence>
<name>A0AAD6NGQ6_DREDA</name>
<dbReference type="AlphaFoldDB" id="A0AAD6NGQ6"/>
<dbReference type="Pfam" id="PF00400">
    <property type="entry name" value="WD40"/>
    <property type="match status" value="2"/>
</dbReference>
<dbReference type="EMBL" id="JAQGDS010000007">
    <property type="protein sequence ID" value="KAJ6258986.1"/>
    <property type="molecule type" value="Genomic_DNA"/>
</dbReference>
<reference evidence="8" key="1">
    <citation type="submission" date="2023-01" db="EMBL/GenBank/DDBJ databases">
        <title>The chitinases involved in constricting ring structure development in the nematode-trapping fungus Drechslerella dactyloides.</title>
        <authorList>
            <person name="Wang R."/>
            <person name="Zhang L."/>
            <person name="Tang P."/>
            <person name="Li S."/>
            <person name="Liang L."/>
        </authorList>
    </citation>
    <scope>NUCLEOTIDE SEQUENCE</scope>
    <source>
        <strain evidence="8">YMF1.00031</strain>
    </source>
</reference>
<sequence length="393" mass="42962">MQLAQQPVYVMRGHAAPIHALHFYRSNSRLVSADADGWAVVWNLATRRPVAVWKAHDGAVLGVSDWDDCSIVTHGRDNKIYVWQLRLGDEAGLDTELPAASQSDRRHPWLLHSLEVNALNFCAFSMCYEIHSGPNSDGPRAIMIAVPSSRDPNTIDIYHLPSGNRRHVAIGSDLSFKTGMPMALKLLYMGSCLSLIAGYESGHAVVFSLDSSAQAWSTIYYSKPHTQPVLSLDSTPGGLSFYTSSADSIIAKHQMPPDDTATASNTAASPPSLMINTHHAGQQGLVLRSDGKVFATAGWDSRIRVYSGKTMKEVAVLKWHKEGCYTVAFARIFDDTGPLPELSTELCTTTGNEIVQTNQATLTVAQLRENRTKKSHILAAGSKDGRVSLWEVF</sequence>
<dbReference type="SUPFAM" id="SSF50978">
    <property type="entry name" value="WD40 repeat-like"/>
    <property type="match status" value="1"/>
</dbReference>
<evidence type="ECO:0000256" key="5">
    <source>
        <dbReference type="ARBA" id="ARBA00038749"/>
    </source>
</evidence>
<dbReference type="PROSITE" id="PS50294">
    <property type="entry name" value="WD_REPEATS_REGION"/>
    <property type="match status" value="1"/>
</dbReference>
<evidence type="ECO:0000256" key="4">
    <source>
        <dbReference type="ARBA" id="ARBA00037931"/>
    </source>
</evidence>
<dbReference type="InterPro" id="IPR015943">
    <property type="entry name" value="WD40/YVTN_repeat-like_dom_sf"/>
</dbReference>
<dbReference type="InterPro" id="IPR001680">
    <property type="entry name" value="WD40_rpt"/>
</dbReference>
<comment type="caution">
    <text evidence="8">The sequence shown here is derived from an EMBL/GenBank/DDBJ whole genome shotgun (WGS) entry which is preliminary data.</text>
</comment>
<keyword evidence="9" id="KW-1185">Reference proteome</keyword>
<protein>
    <recommendedName>
        <fullName evidence="6">ASTRA-associated protein 1</fullName>
    </recommendedName>
</protein>
<dbReference type="InterPro" id="IPR036322">
    <property type="entry name" value="WD40_repeat_dom_sf"/>
</dbReference>
<evidence type="ECO:0000256" key="1">
    <source>
        <dbReference type="ARBA" id="ARBA00022574"/>
    </source>
</evidence>
<evidence type="ECO:0000256" key="3">
    <source>
        <dbReference type="ARBA" id="ARBA00037338"/>
    </source>
</evidence>
<gene>
    <name evidence="8" type="ORF">Dda_5881</name>
</gene>
<dbReference type="Proteomes" id="UP001221413">
    <property type="component" value="Unassembled WGS sequence"/>
</dbReference>
<dbReference type="InterPro" id="IPR019775">
    <property type="entry name" value="WD40_repeat_CS"/>
</dbReference>
<dbReference type="SMART" id="SM00320">
    <property type="entry name" value="WD40"/>
    <property type="match status" value="5"/>
</dbReference>
<dbReference type="PANTHER" id="PTHR19854:SF1">
    <property type="entry name" value="GUANINE NUCLEOTIDE-BINDING PROTEIN SUBUNIT BETA-LIKE PROTEIN 1"/>
    <property type="match status" value="1"/>
</dbReference>
<evidence type="ECO:0000256" key="2">
    <source>
        <dbReference type="ARBA" id="ARBA00022737"/>
    </source>
</evidence>
<comment type="subunit">
    <text evidence="5">Component of the ASTRA chromatin remodeling machinery complex.</text>
</comment>
<evidence type="ECO:0000313" key="9">
    <source>
        <dbReference type="Proteomes" id="UP001221413"/>
    </source>
</evidence>
<dbReference type="Gene3D" id="2.130.10.10">
    <property type="entry name" value="YVTN repeat-like/Quinoprotein amine dehydrogenase"/>
    <property type="match status" value="2"/>
</dbReference>
<proteinExistence type="inferred from homology"/>
<evidence type="ECO:0000256" key="6">
    <source>
        <dbReference type="ARBA" id="ARBA00040563"/>
    </source>
</evidence>
<feature type="repeat" description="WD" evidence="7">
    <location>
        <begin position="11"/>
        <end position="52"/>
    </location>
</feature>
<keyword evidence="2" id="KW-0677">Repeat</keyword>
<keyword evidence="1 7" id="KW-0853">WD repeat</keyword>
<dbReference type="PANTHER" id="PTHR19854">
    <property type="entry name" value="TRANSDUCIN BETA-LIKE 3"/>
    <property type="match status" value="1"/>
</dbReference>
<organism evidence="8 9">
    <name type="scientific">Drechslerella dactyloides</name>
    <name type="common">Nematode-trapping fungus</name>
    <name type="synonym">Arthrobotrys dactyloides</name>
    <dbReference type="NCBI Taxonomy" id="74499"/>
    <lineage>
        <taxon>Eukaryota</taxon>
        <taxon>Fungi</taxon>
        <taxon>Dikarya</taxon>
        <taxon>Ascomycota</taxon>
        <taxon>Pezizomycotina</taxon>
        <taxon>Orbiliomycetes</taxon>
        <taxon>Orbiliales</taxon>
        <taxon>Orbiliaceae</taxon>
        <taxon>Drechslerella</taxon>
    </lineage>
</organism>
<dbReference type="PROSITE" id="PS50082">
    <property type="entry name" value="WD_REPEATS_2"/>
    <property type="match status" value="2"/>
</dbReference>
<comment type="similarity">
    <text evidence="4">Belongs to the WD repeat ASA1 family.</text>
</comment>
<accession>A0AAD6NGQ6</accession>